<dbReference type="HOGENOM" id="CLU_058421_0_0_11"/>
<dbReference type="InterPro" id="IPR051907">
    <property type="entry name" value="DoxX-like_oxidoreductase"/>
</dbReference>
<dbReference type="PANTHER" id="PTHR33452:SF1">
    <property type="entry name" value="INNER MEMBRANE PROTEIN YPHA-RELATED"/>
    <property type="match status" value="1"/>
</dbReference>
<evidence type="ECO:0000256" key="4">
    <source>
        <dbReference type="ARBA" id="ARBA00022692"/>
    </source>
</evidence>
<evidence type="ECO:0000256" key="2">
    <source>
        <dbReference type="ARBA" id="ARBA00006679"/>
    </source>
</evidence>
<name>K0KCC5_SACES</name>
<comment type="subcellular location">
    <subcellularLocation>
        <location evidence="1">Cell membrane</location>
        <topology evidence="1">Multi-pass membrane protein</topology>
    </subcellularLocation>
</comment>
<dbReference type="Pfam" id="PF07681">
    <property type="entry name" value="DoxX"/>
    <property type="match status" value="1"/>
</dbReference>
<keyword evidence="6 8" id="KW-0472">Membrane</keyword>
<evidence type="ECO:0000256" key="8">
    <source>
        <dbReference type="SAM" id="Phobius"/>
    </source>
</evidence>
<evidence type="ECO:0000313" key="10">
    <source>
        <dbReference type="Proteomes" id="UP000006281"/>
    </source>
</evidence>
<gene>
    <name evidence="9" type="ordered locus">BN6_72140</name>
</gene>
<proteinExistence type="inferred from homology"/>
<dbReference type="InterPro" id="IPR032808">
    <property type="entry name" value="DoxX"/>
</dbReference>
<dbReference type="PANTHER" id="PTHR33452">
    <property type="entry name" value="OXIDOREDUCTASE CATD-RELATED"/>
    <property type="match status" value="1"/>
</dbReference>
<keyword evidence="4 8" id="KW-0812">Transmembrane</keyword>
<protein>
    <recommendedName>
        <fullName evidence="11">DoxX family protein</fullName>
    </recommendedName>
</protein>
<dbReference type="KEGG" id="sesp:BN6_72140"/>
<dbReference type="Proteomes" id="UP000006281">
    <property type="component" value="Chromosome"/>
</dbReference>
<organism evidence="9 10">
    <name type="scientific">Saccharothrix espanaensis (strain ATCC 51144 / DSM 44229 / JCM 9112 / NBRC 15066 / NRRL 15764)</name>
    <dbReference type="NCBI Taxonomy" id="1179773"/>
    <lineage>
        <taxon>Bacteria</taxon>
        <taxon>Bacillati</taxon>
        <taxon>Actinomycetota</taxon>
        <taxon>Actinomycetes</taxon>
        <taxon>Pseudonocardiales</taxon>
        <taxon>Pseudonocardiaceae</taxon>
        <taxon>Saccharothrix</taxon>
    </lineage>
</organism>
<keyword evidence="10" id="KW-1185">Reference proteome</keyword>
<dbReference type="GO" id="GO:0005886">
    <property type="term" value="C:plasma membrane"/>
    <property type="evidence" value="ECO:0007669"/>
    <property type="project" value="UniProtKB-SubCell"/>
</dbReference>
<evidence type="ECO:0000313" key="9">
    <source>
        <dbReference type="EMBL" id="CCH34449.1"/>
    </source>
</evidence>
<feature type="region of interest" description="Disordered" evidence="7">
    <location>
        <begin position="32"/>
        <end position="56"/>
    </location>
</feature>
<evidence type="ECO:0000256" key="3">
    <source>
        <dbReference type="ARBA" id="ARBA00022475"/>
    </source>
</evidence>
<accession>K0KCC5</accession>
<comment type="similarity">
    <text evidence="2">Belongs to the DoxX family.</text>
</comment>
<evidence type="ECO:0008006" key="11">
    <source>
        <dbReference type="Google" id="ProtNLM"/>
    </source>
</evidence>
<feature type="transmembrane region" description="Helical" evidence="8">
    <location>
        <begin position="253"/>
        <end position="273"/>
    </location>
</feature>
<dbReference type="AlphaFoldDB" id="K0KCC5"/>
<evidence type="ECO:0000256" key="7">
    <source>
        <dbReference type="SAM" id="MobiDB-lite"/>
    </source>
</evidence>
<keyword evidence="5 8" id="KW-1133">Transmembrane helix</keyword>
<dbReference type="eggNOG" id="COG2259">
    <property type="taxonomic scope" value="Bacteria"/>
</dbReference>
<dbReference type="EMBL" id="HE804045">
    <property type="protein sequence ID" value="CCH34449.1"/>
    <property type="molecule type" value="Genomic_DNA"/>
</dbReference>
<evidence type="ECO:0000256" key="5">
    <source>
        <dbReference type="ARBA" id="ARBA00022989"/>
    </source>
</evidence>
<sequence>MCVGRVTDARGGPPNLLTCGCVATDDRSKSPSGYSDDGFYSTPTSGAGGGAHHFDDGTQSFGKDTTAFNKDTSSFDTSGYTPVDTFGQTAATHRDEEDERKPFGWTGSADLGLLVLRVALGAVFIGHGAQKVFGAFGGPGIDGFARQLAEFGYREEKILAWVTGITELAGGGLLVLGLFTPLAAAGILGVMANVVALKYGGSLFPPDGFRRFLNSNGVEQELAYAAMAFALLFTGPGRAALDYNRSWFRHPLLAGFICFVLAAGATAATLLVFRT</sequence>
<evidence type="ECO:0000256" key="1">
    <source>
        <dbReference type="ARBA" id="ARBA00004651"/>
    </source>
</evidence>
<evidence type="ECO:0000256" key="6">
    <source>
        <dbReference type="ARBA" id="ARBA00023136"/>
    </source>
</evidence>
<keyword evidence="3" id="KW-1003">Cell membrane</keyword>
<dbReference type="PATRIC" id="fig|1179773.3.peg.7289"/>
<reference evidence="9 10" key="1">
    <citation type="journal article" date="2012" name="BMC Genomics">
        <title>Complete genome sequence of Saccharothrix espanaensis DSM 44229T and comparison to the other completely sequenced Pseudonocardiaceae.</title>
        <authorList>
            <person name="Strobel T."/>
            <person name="Al-Dilaimi A."/>
            <person name="Blom J."/>
            <person name="Gessner A."/>
            <person name="Kalinowski J."/>
            <person name="Luzhetska M."/>
            <person name="Puhler A."/>
            <person name="Szczepanowski R."/>
            <person name="Bechthold A."/>
            <person name="Ruckert C."/>
        </authorList>
    </citation>
    <scope>NUCLEOTIDE SEQUENCE [LARGE SCALE GENOMIC DNA]</scope>
    <source>
        <strain evidence="10">ATCC 51144 / DSM 44229 / JCM 9112 / NBRC 15066 / NRRL 15764</strain>
    </source>
</reference>
<feature type="transmembrane region" description="Helical" evidence="8">
    <location>
        <begin position="182"/>
        <end position="201"/>
    </location>
</feature>
<dbReference type="PROSITE" id="PS51257">
    <property type="entry name" value="PROKAR_LIPOPROTEIN"/>
    <property type="match status" value="1"/>
</dbReference>
<dbReference type="STRING" id="1179773.BN6_72140"/>